<feature type="region of interest" description="Disordered" evidence="1">
    <location>
        <begin position="1"/>
        <end position="26"/>
    </location>
</feature>
<dbReference type="Proteomes" id="UP000242715">
    <property type="component" value="Unassembled WGS sequence"/>
</dbReference>
<proteinExistence type="predicted"/>
<name>A0A2Z6PHD5_TRISU</name>
<dbReference type="AlphaFoldDB" id="A0A2Z6PHD5"/>
<keyword evidence="3" id="KW-1185">Reference proteome</keyword>
<dbReference type="EMBL" id="DF974552">
    <property type="protein sequence ID" value="GAU49355.1"/>
    <property type="molecule type" value="Genomic_DNA"/>
</dbReference>
<gene>
    <name evidence="2" type="ORF">TSUD_191810</name>
</gene>
<organism evidence="2 3">
    <name type="scientific">Trifolium subterraneum</name>
    <name type="common">Subterranean clover</name>
    <dbReference type="NCBI Taxonomy" id="3900"/>
    <lineage>
        <taxon>Eukaryota</taxon>
        <taxon>Viridiplantae</taxon>
        <taxon>Streptophyta</taxon>
        <taxon>Embryophyta</taxon>
        <taxon>Tracheophyta</taxon>
        <taxon>Spermatophyta</taxon>
        <taxon>Magnoliopsida</taxon>
        <taxon>eudicotyledons</taxon>
        <taxon>Gunneridae</taxon>
        <taxon>Pentapetalae</taxon>
        <taxon>rosids</taxon>
        <taxon>fabids</taxon>
        <taxon>Fabales</taxon>
        <taxon>Fabaceae</taxon>
        <taxon>Papilionoideae</taxon>
        <taxon>50 kb inversion clade</taxon>
        <taxon>NPAAA clade</taxon>
        <taxon>Hologalegina</taxon>
        <taxon>IRL clade</taxon>
        <taxon>Trifolieae</taxon>
        <taxon>Trifolium</taxon>
    </lineage>
</organism>
<accession>A0A2Z6PHD5</accession>
<reference evidence="3" key="1">
    <citation type="journal article" date="2017" name="Front. Plant Sci.">
        <title>Climate Clever Clovers: New Paradigm to Reduce the Environmental Footprint of Ruminants by Breeding Low Methanogenic Forages Utilizing Haplotype Variation.</title>
        <authorList>
            <person name="Kaur P."/>
            <person name="Appels R."/>
            <person name="Bayer P.E."/>
            <person name="Keeble-Gagnere G."/>
            <person name="Wang J."/>
            <person name="Hirakawa H."/>
            <person name="Shirasawa K."/>
            <person name="Vercoe P."/>
            <person name="Stefanova K."/>
            <person name="Durmic Z."/>
            <person name="Nichols P."/>
            <person name="Revell C."/>
            <person name="Isobe S.N."/>
            <person name="Edwards D."/>
            <person name="Erskine W."/>
        </authorList>
    </citation>
    <scope>NUCLEOTIDE SEQUENCE [LARGE SCALE GENOMIC DNA]</scope>
    <source>
        <strain evidence="3">cv. Daliak</strain>
    </source>
</reference>
<evidence type="ECO:0000256" key="1">
    <source>
        <dbReference type="SAM" id="MobiDB-lite"/>
    </source>
</evidence>
<sequence>MSSKSKIRELEGMNNGTSSISKWGDESKNSLYRSKSHLALDDDVYDVPHLDPHLRQDQTSTGTRGIQQGQWELEGMGDESKHCLYSWRSHVALDGDVYYVQYLNPHLRQDQTSTGTRGIQQGQWELEGMNNGTNSISKWGDESKHCLYSWRSHVALDGDVPVPVII</sequence>
<protein>
    <submittedName>
        <fullName evidence="2">Uncharacterized protein</fullName>
    </submittedName>
</protein>
<evidence type="ECO:0000313" key="2">
    <source>
        <dbReference type="EMBL" id="GAU49355.1"/>
    </source>
</evidence>
<feature type="compositionally biased region" description="Basic and acidic residues" evidence="1">
    <location>
        <begin position="1"/>
        <end position="11"/>
    </location>
</feature>
<evidence type="ECO:0000313" key="3">
    <source>
        <dbReference type="Proteomes" id="UP000242715"/>
    </source>
</evidence>